<comment type="caution">
    <text evidence="1">The sequence shown here is derived from an EMBL/GenBank/DDBJ whole genome shotgun (WGS) entry which is preliminary data.</text>
</comment>
<dbReference type="EMBL" id="BGPR01008604">
    <property type="protein sequence ID" value="GBN34876.1"/>
    <property type="molecule type" value="Genomic_DNA"/>
</dbReference>
<organism evidence="1 2">
    <name type="scientific">Araneus ventricosus</name>
    <name type="common">Orbweaver spider</name>
    <name type="synonym">Epeira ventricosa</name>
    <dbReference type="NCBI Taxonomy" id="182803"/>
    <lineage>
        <taxon>Eukaryota</taxon>
        <taxon>Metazoa</taxon>
        <taxon>Ecdysozoa</taxon>
        <taxon>Arthropoda</taxon>
        <taxon>Chelicerata</taxon>
        <taxon>Arachnida</taxon>
        <taxon>Araneae</taxon>
        <taxon>Araneomorphae</taxon>
        <taxon>Entelegynae</taxon>
        <taxon>Araneoidea</taxon>
        <taxon>Araneidae</taxon>
        <taxon>Araneus</taxon>
    </lineage>
</organism>
<name>A0A4Y2NAK3_ARAVE</name>
<evidence type="ECO:0000313" key="1">
    <source>
        <dbReference type="EMBL" id="GBN34876.1"/>
    </source>
</evidence>
<sequence>MWPLVYSTGTKSNGYRFQESKEKKIFRTTWNLTSQRGQKCKYDALVLHCGDKAPAVCQFTDAEIYSIELMNSKTGIDSEKLSRKIKCQSTAIGTVEPPQ</sequence>
<protein>
    <submittedName>
        <fullName evidence="1">Uncharacterized protein</fullName>
    </submittedName>
</protein>
<reference evidence="1 2" key="1">
    <citation type="journal article" date="2019" name="Sci. Rep.">
        <title>Orb-weaving spider Araneus ventricosus genome elucidates the spidroin gene catalogue.</title>
        <authorList>
            <person name="Kono N."/>
            <person name="Nakamura H."/>
            <person name="Ohtoshi R."/>
            <person name="Moran D.A.P."/>
            <person name="Shinohara A."/>
            <person name="Yoshida Y."/>
            <person name="Fujiwara M."/>
            <person name="Mori M."/>
            <person name="Tomita M."/>
            <person name="Arakawa K."/>
        </authorList>
    </citation>
    <scope>NUCLEOTIDE SEQUENCE [LARGE SCALE GENOMIC DNA]</scope>
</reference>
<evidence type="ECO:0000313" key="2">
    <source>
        <dbReference type="Proteomes" id="UP000499080"/>
    </source>
</evidence>
<gene>
    <name evidence="1" type="ORF">AVEN_271837_1</name>
</gene>
<dbReference type="OrthoDB" id="6471544at2759"/>
<dbReference type="AlphaFoldDB" id="A0A4Y2NAK3"/>
<keyword evidence="2" id="KW-1185">Reference proteome</keyword>
<accession>A0A4Y2NAK3</accession>
<proteinExistence type="predicted"/>
<dbReference type="Proteomes" id="UP000499080">
    <property type="component" value="Unassembled WGS sequence"/>
</dbReference>